<dbReference type="PANTHER" id="PTHR24421">
    <property type="entry name" value="NITRATE/NITRITE SENSOR PROTEIN NARX-RELATED"/>
    <property type="match status" value="1"/>
</dbReference>
<evidence type="ECO:0000256" key="1">
    <source>
        <dbReference type="ARBA" id="ARBA00000085"/>
    </source>
</evidence>
<dbReference type="AlphaFoldDB" id="A0AAJ5WYP1"/>
<keyword evidence="11 22" id="KW-0812">Transmembrane</keyword>
<dbReference type="EC" id="2.7.13.3" evidence="5"/>
<reference evidence="24" key="1">
    <citation type="submission" date="2023-03" db="EMBL/GenBank/DDBJ databases">
        <title>Andean soil-derived lignocellulolytic bacterial consortium as a source of novel taxa and putative plastic-active enzymes.</title>
        <authorList>
            <person name="Diaz-Garcia L."/>
            <person name="Chuvochina M."/>
            <person name="Feuerriegel G."/>
            <person name="Bunk B."/>
            <person name="Sproer C."/>
            <person name="Streit W.R."/>
            <person name="Rodriguez L.M."/>
            <person name="Overmann J."/>
            <person name="Jimenez D.J."/>
        </authorList>
    </citation>
    <scope>NUCLEOTIDE SEQUENCE</scope>
    <source>
        <strain evidence="24">MAG 7</strain>
    </source>
</reference>
<keyword evidence="21" id="KW-0802">TPR repeat</keyword>
<organism evidence="24 25">
    <name type="scientific">Candidatus Pseudobacter hemicellulosilyticus</name>
    <dbReference type="NCBI Taxonomy" id="3121375"/>
    <lineage>
        <taxon>Bacteria</taxon>
        <taxon>Pseudomonadati</taxon>
        <taxon>Bacteroidota</taxon>
        <taxon>Chitinophagia</taxon>
        <taxon>Chitinophagales</taxon>
        <taxon>Chitinophagaceae</taxon>
        <taxon>Pseudobacter</taxon>
    </lineage>
</organism>
<dbReference type="GO" id="GO:0046983">
    <property type="term" value="F:protein dimerization activity"/>
    <property type="evidence" value="ECO:0007669"/>
    <property type="project" value="InterPro"/>
</dbReference>
<dbReference type="Gene3D" id="1.25.40.10">
    <property type="entry name" value="Tetratricopeptide repeat domain"/>
    <property type="match status" value="2"/>
</dbReference>
<dbReference type="PANTHER" id="PTHR24421:SF37">
    <property type="entry name" value="SENSOR HISTIDINE KINASE NARS"/>
    <property type="match status" value="1"/>
</dbReference>
<evidence type="ECO:0000313" key="24">
    <source>
        <dbReference type="EMBL" id="WEK37888.1"/>
    </source>
</evidence>
<dbReference type="InterPro" id="IPR050482">
    <property type="entry name" value="Sensor_HK_TwoCompSys"/>
</dbReference>
<dbReference type="GO" id="GO:0051539">
    <property type="term" value="F:4 iron, 4 sulfur cluster binding"/>
    <property type="evidence" value="ECO:0007669"/>
    <property type="project" value="UniProtKB-KW"/>
</dbReference>
<dbReference type="CDD" id="cd16917">
    <property type="entry name" value="HATPase_UhpB-NarQ-NarX-like"/>
    <property type="match status" value="1"/>
</dbReference>
<evidence type="ECO:0000256" key="2">
    <source>
        <dbReference type="ARBA" id="ARBA00001966"/>
    </source>
</evidence>
<keyword evidence="10" id="KW-0808">Transferase</keyword>
<evidence type="ECO:0000256" key="17">
    <source>
        <dbReference type="ARBA" id="ARBA00023014"/>
    </source>
</evidence>
<dbReference type="GO" id="GO:0046872">
    <property type="term" value="F:metal ion binding"/>
    <property type="evidence" value="ECO:0007669"/>
    <property type="project" value="UniProtKB-KW"/>
</dbReference>
<evidence type="ECO:0000256" key="22">
    <source>
        <dbReference type="SAM" id="Phobius"/>
    </source>
</evidence>
<dbReference type="Pfam" id="PF02518">
    <property type="entry name" value="HATPase_c"/>
    <property type="match status" value="1"/>
</dbReference>
<keyword evidence="18 22" id="KW-0472">Membrane</keyword>
<dbReference type="GO" id="GO:0005737">
    <property type="term" value="C:cytoplasm"/>
    <property type="evidence" value="ECO:0007669"/>
    <property type="project" value="UniProtKB-SubCell"/>
</dbReference>
<comment type="cofactor">
    <cofactor evidence="2">
        <name>[4Fe-4S] cluster</name>
        <dbReference type="ChEBI" id="CHEBI:49883"/>
    </cofactor>
</comment>
<dbReference type="Proteomes" id="UP001220610">
    <property type="component" value="Chromosome"/>
</dbReference>
<evidence type="ECO:0000256" key="12">
    <source>
        <dbReference type="ARBA" id="ARBA00022723"/>
    </source>
</evidence>
<evidence type="ECO:0000256" key="10">
    <source>
        <dbReference type="ARBA" id="ARBA00022679"/>
    </source>
</evidence>
<evidence type="ECO:0000256" key="15">
    <source>
        <dbReference type="ARBA" id="ARBA00023004"/>
    </source>
</evidence>
<dbReference type="PROSITE" id="PS50109">
    <property type="entry name" value="HIS_KIN"/>
    <property type="match status" value="1"/>
</dbReference>
<dbReference type="InterPro" id="IPR003594">
    <property type="entry name" value="HATPase_dom"/>
</dbReference>
<keyword evidence="13 24" id="KW-0418">Kinase</keyword>
<evidence type="ECO:0000256" key="6">
    <source>
        <dbReference type="ARBA" id="ARBA00017322"/>
    </source>
</evidence>
<evidence type="ECO:0000256" key="3">
    <source>
        <dbReference type="ARBA" id="ARBA00004496"/>
    </source>
</evidence>
<sequence>MAFSLLTGVRRGSPFPVLLFLPTAGIYFLVFLLLASFSSQANSPQELEKDTATVNRYLRQGNSFWRSGQLDSAELYLKKGGSLAKELKYYEAFLEYTGWYAGFLYGQLRFADALAVSEEQLAVAQAVNNTRKMANAYNNIALQYQALNRLPAATEHYLQALQLAEQLNDLPGQQKFNSNLASVFYELKNKEKSLYYSRKGYAVARQLNDSVRISWSMGNLIIAEVLNGLYDSAIIHSKQVVAMGDNVDEDVLLTALNNLGEIHVILGNYTEALSWFRKEQARLKPHTAPNYETHLLAGMAKAYAGLRQFEKANTHFEKIAPGMDAALNGDELRDAYLLGAEIKEALHQLPAALEFRKKYMALNDSILNATASSTIHEMETRYQTAQKEQAITRQQLQISRQQHALDQKNKWILGALFVILALATAFIGSWYVRQQKRKAAASARTNELLQARLRGEEEERSRTAKELHDGVGSILSAAKMHLYTLQPPAAAGYDKAVSLMESAIQEVRNISHNMSPEIVLEEGLEYAVKSYCARISHPGLDIEQYTVGTIPRLSAGLELLVYRIIQEAVNNIIKHAEATQAIVQLSYDAPVLMVTIEDNGIGFDPEKLQRKGIGLSNLPARVRLFNGHYQIVSSPGEGTTVSVELAVEQGQPVSNI</sequence>
<evidence type="ECO:0000256" key="4">
    <source>
        <dbReference type="ARBA" id="ARBA00004651"/>
    </source>
</evidence>
<keyword evidence="7" id="KW-1003">Cell membrane</keyword>
<evidence type="ECO:0000256" key="8">
    <source>
        <dbReference type="ARBA" id="ARBA00022485"/>
    </source>
</evidence>
<dbReference type="PROSITE" id="PS50005">
    <property type="entry name" value="TPR"/>
    <property type="match status" value="1"/>
</dbReference>
<keyword evidence="16" id="KW-0902">Two-component regulatory system</keyword>
<evidence type="ECO:0000256" key="14">
    <source>
        <dbReference type="ARBA" id="ARBA00022989"/>
    </source>
</evidence>
<keyword evidence="12" id="KW-0479">Metal-binding</keyword>
<evidence type="ECO:0000259" key="23">
    <source>
        <dbReference type="PROSITE" id="PS50109"/>
    </source>
</evidence>
<dbReference type="Pfam" id="PF07730">
    <property type="entry name" value="HisKA_3"/>
    <property type="match status" value="1"/>
</dbReference>
<evidence type="ECO:0000256" key="20">
    <source>
        <dbReference type="ARBA" id="ARBA00030800"/>
    </source>
</evidence>
<dbReference type="InterPro" id="IPR005467">
    <property type="entry name" value="His_kinase_dom"/>
</dbReference>
<keyword evidence="9" id="KW-0963">Cytoplasm</keyword>
<evidence type="ECO:0000256" key="16">
    <source>
        <dbReference type="ARBA" id="ARBA00023012"/>
    </source>
</evidence>
<evidence type="ECO:0000256" key="13">
    <source>
        <dbReference type="ARBA" id="ARBA00022777"/>
    </source>
</evidence>
<evidence type="ECO:0000256" key="5">
    <source>
        <dbReference type="ARBA" id="ARBA00012438"/>
    </source>
</evidence>
<dbReference type="EMBL" id="CP119311">
    <property type="protein sequence ID" value="WEK37888.1"/>
    <property type="molecule type" value="Genomic_DNA"/>
</dbReference>
<evidence type="ECO:0000256" key="21">
    <source>
        <dbReference type="PROSITE-ProRule" id="PRU00339"/>
    </source>
</evidence>
<name>A0AAJ5WYP1_9BACT</name>
<gene>
    <name evidence="24" type="ORF">P0Y53_10270</name>
</gene>
<dbReference type="PRINTS" id="PR00344">
    <property type="entry name" value="BCTRLSENSOR"/>
</dbReference>
<dbReference type="InterPro" id="IPR004358">
    <property type="entry name" value="Sig_transdc_His_kin-like_C"/>
</dbReference>
<evidence type="ECO:0000313" key="25">
    <source>
        <dbReference type="Proteomes" id="UP001220610"/>
    </source>
</evidence>
<evidence type="ECO:0000256" key="18">
    <source>
        <dbReference type="ARBA" id="ARBA00023136"/>
    </source>
</evidence>
<dbReference type="InterPro" id="IPR019734">
    <property type="entry name" value="TPR_rpt"/>
</dbReference>
<evidence type="ECO:0000256" key="19">
    <source>
        <dbReference type="ARBA" id="ARBA00024827"/>
    </source>
</evidence>
<dbReference type="SUPFAM" id="SSF55874">
    <property type="entry name" value="ATPase domain of HSP90 chaperone/DNA topoisomerase II/histidine kinase"/>
    <property type="match status" value="1"/>
</dbReference>
<evidence type="ECO:0000256" key="7">
    <source>
        <dbReference type="ARBA" id="ARBA00022475"/>
    </source>
</evidence>
<feature type="transmembrane region" description="Helical" evidence="22">
    <location>
        <begin position="15"/>
        <end position="37"/>
    </location>
</feature>
<evidence type="ECO:0000256" key="11">
    <source>
        <dbReference type="ARBA" id="ARBA00022692"/>
    </source>
</evidence>
<dbReference type="GO" id="GO:0005886">
    <property type="term" value="C:plasma membrane"/>
    <property type="evidence" value="ECO:0007669"/>
    <property type="project" value="UniProtKB-SubCell"/>
</dbReference>
<dbReference type="SMART" id="SM00028">
    <property type="entry name" value="TPR"/>
    <property type="match status" value="3"/>
</dbReference>
<comment type="subcellular location">
    <subcellularLocation>
        <location evidence="4">Cell membrane</location>
        <topology evidence="4">Multi-pass membrane protein</topology>
    </subcellularLocation>
    <subcellularLocation>
        <location evidence="3">Cytoplasm</location>
    </subcellularLocation>
</comment>
<dbReference type="SUPFAM" id="SSF48452">
    <property type="entry name" value="TPR-like"/>
    <property type="match status" value="2"/>
</dbReference>
<keyword evidence="14 22" id="KW-1133">Transmembrane helix</keyword>
<dbReference type="Pfam" id="PF13374">
    <property type="entry name" value="TPR_10"/>
    <property type="match status" value="2"/>
</dbReference>
<proteinExistence type="predicted"/>
<dbReference type="SMART" id="SM00387">
    <property type="entry name" value="HATPase_c"/>
    <property type="match status" value="1"/>
</dbReference>
<accession>A0AAJ5WYP1</accession>
<dbReference type="Gene3D" id="1.20.5.1930">
    <property type="match status" value="1"/>
</dbReference>
<dbReference type="GO" id="GO:0000155">
    <property type="term" value="F:phosphorelay sensor kinase activity"/>
    <property type="evidence" value="ECO:0007669"/>
    <property type="project" value="InterPro"/>
</dbReference>
<protein>
    <recommendedName>
        <fullName evidence="6">Oxygen sensor histidine kinase NreB</fullName>
        <ecNumber evidence="5">2.7.13.3</ecNumber>
    </recommendedName>
    <alternativeName>
        <fullName evidence="20">Nitrogen regulation protein B</fullName>
    </alternativeName>
</protein>
<keyword evidence="17" id="KW-0411">Iron-sulfur</keyword>
<comment type="catalytic activity">
    <reaction evidence="1">
        <text>ATP + protein L-histidine = ADP + protein N-phospho-L-histidine.</text>
        <dbReference type="EC" id="2.7.13.3"/>
    </reaction>
</comment>
<keyword evidence="15" id="KW-0408">Iron</keyword>
<feature type="domain" description="Histidine kinase" evidence="23">
    <location>
        <begin position="462"/>
        <end position="649"/>
    </location>
</feature>
<feature type="transmembrane region" description="Helical" evidence="22">
    <location>
        <begin position="411"/>
        <end position="432"/>
    </location>
</feature>
<dbReference type="InterPro" id="IPR036890">
    <property type="entry name" value="HATPase_C_sf"/>
</dbReference>
<dbReference type="InterPro" id="IPR011712">
    <property type="entry name" value="Sig_transdc_His_kin_sub3_dim/P"/>
</dbReference>
<keyword evidence="8" id="KW-0004">4Fe-4S</keyword>
<dbReference type="InterPro" id="IPR011990">
    <property type="entry name" value="TPR-like_helical_dom_sf"/>
</dbReference>
<feature type="repeat" description="TPR" evidence="21">
    <location>
        <begin position="134"/>
        <end position="167"/>
    </location>
</feature>
<comment type="function">
    <text evidence="19">Member of the two-component regulatory system NreB/NreC involved in the control of dissimilatory nitrate/nitrite reduction in response to oxygen. NreB functions as a direct oxygen sensor histidine kinase which is autophosphorylated, in the absence of oxygen, probably at the conserved histidine residue, and transfers its phosphate group probably to a conserved aspartate residue of NreC. NreB/NreC activates the expression of the nitrate (narGHJI) and nitrite (nir) reductase operons, as well as the putative nitrate transporter gene narT.</text>
</comment>
<dbReference type="Gene3D" id="3.30.565.10">
    <property type="entry name" value="Histidine kinase-like ATPase, C-terminal domain"/>
    <property type="match status" value="1"/>
</dbReference>
<evidence type="ECO:0000256" key="9">
    <source>
        <dbReference type="ARBA" id="ARBA00022490"/>
    </source>
</evidence>